<proteinExistence type="predicted"/>
<dbReference type="Gene3D" id="2.40.50.140">
    <property type="entry name" value="Nucleic acid-binding proteins"/>
    <property type="match status" value="1"/>
</dbReference>
<dbReference type="GO" id="GO:0005737">
    <property type="term" value="C:cytoplasm"/>
    <property type="evidence" value="ECO:0007669"/>
    <property type="project" value="TreeGrafter"/>
</dbReference>
<dbReference type="SUPFAM" id="SSF50249">
    <property type="entry name" value="Nucleic acid-binding proteins"/>
    <property type="match status" value="1"/>
</dbReference>
<dbReference type="InterPro" id="IPR004659">
    <property type="entry name" value="RNase_E/G"/>
</dbReference>
<dbReference type="EMBL" id="AP019514">
    <property type="protein sequence ID" value="BBI61215.1"/>
    <property type="molecule type" value="Genomic_DNA"/>
</dbReference>
<comment type="cofactor">
    <cofactor evidence="1">
        <name>Mg(2+)</name>
        <dbReference type="ChEBI" id="CHEBI:18420"/>
    </cofactor>
</comment>
<keyword evidence="4" id="KW-0255">Endonuclease</keyword>
<dbReference type="GO" id="GO:0004519">
    <property type="term" value="F:endonuclease activity"/>
    <property type="evidence" value="ECO:0007669"/>
    <property type="project" value="UniProtKB-KW"/>
</dbReference>
<evidence type="ECO:0000256" key="7">
    <source>
        <dbReference type="ARBA" id="ARBA00022884"/>
    </source>
</evidence>
<keyword evidence="3" id="KW-0479">Metal-binding</keyword>
<evidence type="ECO:0000313" key="10">
    <source>
        <dbReference type="EMBL" id="BBI61215.1"/>
    </source>
</evidence>
<dbReference type="PANTHER" id="PTHR30001">
    <property type="entry name" value="RIBONUCLEASE"/>
    <property type="match status" value="1"/>
</dbReference>
<dbReference type="GO" id="GO:0004540">
    <property type="term" value="F:RNA nuclease activity"/>
    <property type="evidence" value="ECO:0007669"/>
    <property type="project" value="InterPro"/>
</dbReference>
<evidence type="ECO:0000256" key="5">
    <source>
        <dbReference type="ARBA" id="ARBA00022801"/>
    </source>
</evidence>
<gene>
    <name evidence="10" type="ORF">HSBAA_25210</name>
</gene>
<keyword evidence="6" id="KW-0460">Magnesium</keyword>
<dbReference type="Proteomes" id="UP000320231">
    <property type="component" value="Chromosome"/>
</dbReference>
<evidence type="ECO:0000256" key="3">
    <source>
        <dbReference type="ARBA" id="ARBA00022723"/>
    </source>
</evidence>
<dbReference type="GO" id="GO:0006364">
    <property type="term" value="P:rRNA processing"/>
    <property type="evidence" value="ECO:0007669"/>
    <property type="project" value="TreeGrafter"/>
</dbReference>
<keyword evidence="5" id="KW-0378">Hydrolase</keyword>
<evidence type="ECO:0000256" key="1">
    <source>
        <dbReference type="ARBA" id="ARBA00001946"/>
    </source>
</evidence>
<keyword evidence="7" id="KW-0694">RNA-binding</keyword>
<dbReference type="PANTHER" id="PTHR30001:SF1">
    <property type="entry name" value="RIBONUCLEASE E_G-LIKE PROTEIN, CHLOROPLASTIC"/>
    <property type="match status" value="1"/>
</dbReference>
<evidence type="ECO:0000256" key="2">
    <source>
        <dbReference type="ARBA" id="ARBA00022722"/>
    </source>
</evidence>
<organism evidence="10 11">
    <name type="scientific">Vreelandella sulfidaeris</name>
    <dbReference type="NCBI Taxonomy" id="115553"/>
    <lineage>
        <taxon>Bacteria</taxon>
        <taxon>Pseudomonadati</taxon>
        <taxon>Pseudomonadota</taxon>
        <taxon>Gammaproteobacteria</taxon>
        <taxon>Oceanospirillales</taxon>
        <taxon>Halomonadaceae</taxon>
        <taxon>Vreelandella</taxon>
    </lineage>
</organism>
<accession>A0A455U5J4</accession>
<evidence type="ECO:0000256" key="8">
    <source>
        <dbReference type="SAM" id="MobiDB-lite"/>
    </source>
</evidence>
<sequence>MPLKEISKEYFVKDVSGRPSIREVLKEGQEVIVQVDKEERGNKGAALTTFVSLAGRFLVLMPNNPRAGGISRRIEGDERSQLKDAMGQLTVPDKMGLIVRTAGIGRNPEELQWDLDYLVQVWESITTEAAKRPAPFLIYRESNVIIRAMRDYLRQDIGEVLIDSPEIHAEALGFIRQVMPSYQQRSNFTRTKSRYSRVSRSNRKLKPPISAK</sequence>
<name>A0A455U5J4_9GAMM</name>
<dbReference type="AlphaFoldDB" id="A0A455U5J4"/>
<feature type="domain" description="RNA-binding protein AU-1/Ribonuclease E/G" evidence="9">
    <location>
        <begin position="52"/>
        <end position="192"/>
    </location>
</feature>
<dbReference type="InterPro" id="IPR012340">
    <property type="entry name" value="NA-bd_OB-fold"/>
</dbReference>
<dbReference type="KEGG" id="hsr:HSBAA_25210"/>
<protein>
    <recommendedName>
        <fullName evidence="9">RNA-binding protein AU-1/Ribonuclease E/G domain-containing protein</fullName>
    </recommendedName>
</protein>
<dbReference type="GO" id="GO:0003723">
    <property type="term" value="F:RNA binding"/>
    <property type="evidence" value="ECO:0007669"/>
    <property type="project" value="UniProtKB-KW"/>
</dbReference>
<dbReference type="Pfam" id="PF10150">
    <property type="entry name" value="RNase_E_G"/>
    <property type="match status" value="1"/>
</dbReference>
<feature type="region of interest" description="Disordered" evidence="8">
    <location>
        <begin position="189"/>
        <end position="212"/>
    </location>
</feature>
<dbReference type="GO" id="GO:0016787">
    <property type="term" value="F:hydrolase activity"/>
    <property type="evidence" value="ECO:0007669"/>
    <property type="project" value="UniProtKB-KW"/>
</dbReference>
<feature type="compositionally biased region" description="Basic residues" evidence="8">
    <location>
        <begin position="191"/>
        <end position="206"/>
    </location>
</feature>
<dbReference type="GO" id="GO:0046872">
    <property type="term" value="F:metal ion binding"/>
    <property type="evidence" value="ECO:0007669"/>
    <property type="project" value="UniProtKB-KW"/>
</dbReference>
<dbReference type="InterPro" id="IPR019307">
    <property type="entry name" value="RNA-bd_AU-1/RNase_E/G"/>
</dbReference>
<evidence type="ECO:0000256" key="4">
    <source>
        <dbReference type="ARBA" id="ARBA00022759"/>
    </source>
</evidence>
<evidence type="ECO:0000313" key="11">
    <source>
        <dbReference type="Proteomes" id="UP000320231"/>
    </source>
</evidence>
<evidence type="ECO:0000256" key="6">
    <source>
        <dbReference type="ARBA" id="ARBA00022842"/>
    </source>
</evidence>
<evidence type="ECO:0000259" key="9">
    <source>
        <dbReference type="Pfam" id="PF10150"/>
    </source>
</evidence>
<keyword evidence="2" id="KW-0540">Nuclease</keyword>
<reference evidence="10 11" key="1">
    <citation type="journal article" date="2019" name="Microbiol. Resour. Announc.">
        <title>Complete Genome Sequence of Halomonas sulfidaeris Strain Esulfide1 Isolated from a Metal Sulfide Rock at a Depth of 2,200 Meters, Obtained Using Nanopore Sequencing.</title>
        <authorList>
            <person name="Saito M."/>
            <person name="Nishigata A."/>
            <person name="Galipon J."/>
            <person name="Arakawa K."/>
        </authorList>
    </citation>
    <scope>NUCLEOTIDE SEQUENCE [LARGE SCALE GENOMIC DNA]</scope>
    <source>
        <strain evidence="10 11">ATCC BAA-803</strain>
    </source>
</reference>